<evidence type="ECO:0000256" key="6">
    <source>
        <dbReference type="ARBA" id="ARBA00023004"/>
    </source>
</evidence>
<keyword evidence="10 11" id="KW-0998">Cell outer membrane</keyword>
<comment type="subcellular location">
    <subcellularLocation>
        <location evidence="1 11">Cell outer membrane</location>
        <topology evidence="1 11">Multi-pass membrane protein</topology>
    </subcellularLocation>
</comment>
<evidence type="ECO:0000256" key="8">
    <source>
        <dbReference type="ARBA" id="ARBA00023077"/>
    </source>
</evidence>
<feature type="signal peptide" evidence="13">
    <location>
        <begin position="1"/>
        <end position="26"/>
    </location>
</feature>
<keyword evidence="6" id="KW-0408">Iron</keyword>
<evidence type="ECO:0000256" key="10">
    <source>
        <dbReference type="ARBA" id="ARBA00023237"/>
    </source>
</evidence>
<dbReference type="Gene3D" id="2.40.170.20">
    <property type="entry name" value="TonB-dependent receptor, beta-barrel domain"/>
    <property type="match status" value="1"/>
</dbReference>
<evidence type="ECO:0000256" key="9">
    <source>
        <dbReference type="ARBA" id="ARBA00023136"/>
    </source>
</evidence>
<dbReference type="PANTHER" id="PTHR32552">
    <property type="entry name" value="FERRICHROME IRON RECEPTOR-RELATED"/>
    <property type="match status" value="1"/>
</dbReference>
<dbReference type="InterPro" id="IPR000531">
    <property type="entry name" value="Beta-barrel_TonB"/>
</dbReference>
<dbReference type="InterPro" id="IPR036942">
    <property type="entry name" value="Beta-barrel_TonB_sf"/>
</dbReference>
<dbReference type="Proteomes" id="UP001596977">
    <property type="component" value="Unassembled WGS sequence"/>
</dbReference>
<keyword evidence="3 11" id="KW-1134">Transmembrane beta strand</keyword>
<dbReference type="RefSeq" id="WP_264942356.1">
    <property type="nucleotide sequence ID" value="NZ_JAPDRA010000001.1"/>
</dbReference>
<proteinExistence type="inferred from homology"/>
<evidence type="ECO:0000256" key="13">
    <source>
        <dbReference type="SAM" id="SignalP"/>
    </source>
</evidence>
<evidence type="ECO:0000256" key="7">
    <source>
        <dbReference type="ARBA" id="ARBA00023065"/>
    </source>
</evidence>
<dbReference type="CDD" id="cd01347">
    <property type="entry name" value="ligand_gated_channel"/>
    <property type="match status" value="1"/>
</dbReference>
<keyword evidence="17" id="KW-1185">Reference proteome</keyword>
<feature type="chain" id="PRO_5045182331" evidence="13">
    <location>
        <begin position="27"/>
        <end position="726"/>
    </location>
</feature>
<evidence type="ECO:0000256" key="2">
    <source>
        <dbReference type="ARBA" id="ARBA00022448"/>
    </source>
</evidence>
<dbReference type="PROSITE" id="PS52016">
    <property type="entry name" value="TONB_DEPENDENT_REC_3"/>
    <property type="match status" value="1"/>
</dbReference>
<evidence type="ECO:0000256" key="12">
    <source>
        <dbReference type="RuleBase" id="RU003357"/>
    </source>
</evidence>
<feature type="domain" description="TonB-dependent receptor plug" evidence="15">
    <location>
        <begin position="54"/>
        <end position="155"/>
    </location>
</feature>
<evidence type="ECO:0000313" key="16">
    <source>
        <dbReference type="EMBL" id="MFD0945403.1"/>
    </source>
</evidence>
<name>A0ABW3H1S6_9SPHN</name>
<reference evidence="17" key="1">
    <citation type="journal article" date="2019" name="Int. J. Syst. Evol. Microbiol.">
        <title>The Global Catalogue of Microorganisms (GCM) 10K type strain sequencing project: providing services to taxonomists for standard genome sequencing and annotation.</title>
        <authorList>
            <consortium name="The Broad Institute Genomics Platform"/>
            <consortium name="The Broad Institute Genome Sequencing Center for Infectious Disease"/>
            <person name="Wu L."/>
            <person name="Ma J."/>
        </authorList>
    </citation>
    <scope>NUCLEOTIDE SEQUENCE [LARGE SCALE GENOMIC DNA]</scope>
    <source>
        <strain evidence="17">CCUG 62982</strain>
    </source>
</reference>
<dbReference type="InterPro" id="IPR039426">
    <property type="entry name" value="TonB-dep_rcpt-like"/>
</dbReference>
<dbReference type="SUPFAM" id="SSF56935">
    <property type="entry name" value="Porins"/>
    <property type="match status" value="1"/>
</dbReference>
<keyword evidence="7" id="KW-0406">Ion transport</keyword>
<accession>A0ABW3H1S6</accession>
<evidence type="ECO:0000256" key="11">
    <source>
        <dbReference type="PROSITE-ProRule" id="PRU01360"/>
    </source>
</evidence>
<evidence type="ECO:0000259" key="14">
    <source>
        <dbReference type="Pfam" id="PF00593"/>
    </source>
</evidence>
<keyword evidence="13" id="KW-0732">Signal</keyword>
<keyword evidence="4" id="KW-0410">Iron transport</keyword>
<organism evidence="16 17">
    <name type="scientific">Sphingomonas canadensis</name>
    <dbReference type="NCBI Taxonomy" id="1219257"/>
    <lineage>
        <taxon>Bacteria</taxon>
        <taxon>Pseudomonadati</taxon>
        <taxon>Pseudomonadota</taxon>
        <taxon>Alphaproteobacteria</taxon>
        <taxon>Sphingomonadales</taxon>
        <taxon>Sphingomonadaceae</taxon>
        <taxon>Sphingomonas</taxon>
    </lineage>
</organism>
<protein>
    <submittedName>
        <fullName evidence="16">TonB-dependent receptor</fullName>
    </submittedName>
</protein>
<evidence type="ECO:0000313" key="17">
    <source>
        <dbReference type="Proteomes" id="UP001596977"/>
    </source>
</evidence>
<evidence type="ECO:0000256" key="5">
    <source>
        <dbReference type="ARBA" id="ARBA00022692"/>
    </source>
</evidence>
<evidence type="ECO:0000256" key="1">
    <source>
        <dbReference type="ARBA" id="ARBA00004571"/>
    </source>
</evidence>
<keyword evidence="9 11" id="KW-0472">Membrane</keyword>
<comment type="similarity">
    <text evidence="11 12">Belongs to the TonB-dependent receptor family.</text>
</comment>
<feature type="domain" description="TonB-dependent receptor-like beta-barrel" evidence="14">
    <location>
        <begin position="277"/>
        <end position="687"/>
    </location>
</feature>
<dbReference type="EMBL" id="JBHTJG010000001">
    <property type="protein sequence ID" value="MFD0945403.1"/>
    <property type="molecule type" value="Genomic_DNA"/>
</dbReference>
<keyword evidence="5 11" id="KW-0812">Transmembrane</keyword>
<dbReference type="PANTHER" id="PTHR32552:SF81">
    <property type="entry name" value="TONB-DEPENDENT OUTER MEMBRANE RECEPTOR"/>
    <property type="match status" value="1"/>
</dbReference>
<keyword evidence="8 12" id="KW-0798">TonB box</keyword>
<evidence type="ECO:0000259" key="15">
    <source>
        <dbReference type="Pfam" id="PF07715"/>
    </source>
</evidence>
<dbReference type="Pfam" id="PF00593">
    <property type="entry name" value="TonB_dep_Rec_b-barrel"/>
    <property type="match status" value="1"/>
</dbReference>
<keyword evidence="16" id="KW-0675">Receptor</keyword>
<dbReference type="InterPro" id="IPR012910">
    <property type="entry name" value="Plug_dom"/>
</dbReference>
<keyword evidence="2 11" id="KW-0813">Transport</keyword>
<gene>
    <name evidence="16" type="ORF">ACFQ1E_03530</name>
</gene>
<evidence type="ECO:0000256" key="3">
    <source>
        <dbReference type="ARBA" id="ARBA00022452"/>
    </source>
</evidence>
<sequence length="726" mass="76606">MTRSRVAALAGSVSLLVMLGATPARAQDTSTDTEAASADSDEIVVTATRRAESVQDVPLSITALSGETLETQGITDFRDYAAHIPNLAFGYTQSLGGTAQSVTLRGVFGSGTTGFYLDDAPLPGSIDPRVLDLERIEVLRGPQGTLYGARSMGGTIRLITRRPDAGATTAAIAAQVSTTRHGGENGSADAAINVPIVADVLAIRASGYYEATSGIYDRVASPAAPANFGTVRNVDSAHRYGGTIALGAEFGGLTITPRYMFQRGTTDGRALADVNAGNFVQPRLFDIAEPGSDDWDLGTLTIDYDTGKGHITSATSVFGRTVHESEDFSEIAQLLFGTPAIPAIMRAHSRSESTAQELRFASDLGGAVNLTAGLFYQESSDRLVFPPTPLPGIVPDVYSQDFLTKKTEYAAFGEVTVSPVANLRLIAGARVFDNKVTFTGAQDGVAVTPASFAGTQKENGVNPRFAAQYDVGGDAMLYVSAAKGFRTGGVNAFSASLCAGSLAAVGLTPADALSYQSDSLWSYEAGAKTRWLDRKLTLNGALFRIDWNNVQQGISLACGFGVLVNGGKARSKGGEIEGSLAATDWLNLNFGAGYTDARITDGGGNPAFPNGARIQQVPEWTLNAGFDIEANPGVPLTLHADYNYVGQSFSRSNAPATRRVRPAYELVNLRATVHLEQLDLSLFADNLFDEAANLSDLPSLAIELPGRPRIVSSRPRTIGLEGRIRF</sequence>
<evidence type="ECO:0000256" key="4">
    <source>
        <dbReference type="ARBA" id="ARBA00022496"/>
    </source>
</evidence>
<dbReference type="Pfam" id="PF07715">
    <property type="entry name" value="Plug"/>
    <property type="match status" value="1"/>
</dbReference>
<comment type="caution">
    <text evidence="16">The sequence shown here is derived from an EMBL/GenBank/DDBJ whole genome shotgun (WGS) entry which is preliminary data.</text>
</comment>